<dbReference type="GO" id="GO:0008168">
    <property type="term" value="F:methyltransferase activity"/>
    <property type="evidence" value="ECO:0007669"/>
    <property type="project" value="UniProtKB-KW"/>
</dbReference>
<dbReference type="EMBL" id="CP076724">
    <property type="protein sequence ID" value="QWV99104.1"/>
    <property type="molecule type" value="Genomic_DNA"/>
</dbReference>
<gene>
    <name evidence="4" type="ORF">KP005_07435</name>
</gene>
<evidence type="ECO:0000313" key="4">
    <source>
        <dbReference type="EMBL" id="QWV99104.1"/>
    </source>
</evidence>
<evidence type="ECO:0000256" key="1">
    <source>
        <dbReference type="ARBA" id="ARBA00022603"/>
    </source>
</evidence>
<sequence length="246" mass="26894">MDLKEAQAGHQKRHPWETSRLDALRDILSGHLAEGVRVLDVGCGDGFVAETLFKDNAVRSITAVDCNLSEEQLGAFAARKTGISFRKELPDEGNFDLVLLLDVLEHIEKDGAFLKDVVNRHLASKGLVLITVPAFQALFSGHDAFLGHYRRYSLSQLLRLVEGAGLKVRRSGYLFSSLLLPMLVLFKLFGSAASSEGVGRWGRGALLTSLIHQALKLDNKMLLAAGRFGIKIPGLTGWVLCEKQGS</sequence>
<evidence type="ECO:0000256" key="3">
    <source>
        <dbReference type="ARBA" id="ARBA00022691"/>
    </source>
</evidence>
<dbReference type="PANTHER" id="PTHR43464:SF19">
    <property type="entry name" value="UBIQUINONE BIOSYNTHESIS O-METHYLTRANSFERASE, MITOCHONDRIAL"/>
    <property type="match status" value="1"/>
</dbReference>
<organism evidence="4 5">
    <name type="scientific">Geomonas diazotrophica</name>
    <dbReference type="NCBI Taxonomy" id="2843197"/>
    <lineage>
        <taxon>Bacteria</taxon>
        <taxon>Pseudomonadati</taxon>
        <taxon>Thermodesulfobacteriota</taxon>
        <taxon>Desulfuromonadia</taxon>
        <taxon>Geobacterales</taxon>
        <taxon>Geobacteraceae</taxon>
        <taxon>Geomonas</taxon>
    </lineage>
</organism>
<name>A0ABX8JN59_9BACT</name>
<dbReference type="PANTHER" id="PTHR43464">
    <property type="entry name" value="METHYLTRANSFERASE"/>
    <property type="match status" value="1"/>
</dbReference>
<dbReference type="Proteomes" id="UP000683493">
    <property type="component" value="Chromosome"/>
</dbReference>
<evidence type="ECO:0000313" key="5">
    <source>
        <dbReference type="Proteomes" id="UP000683493"/>
    </source>
</evidence>
<reference evidence="4 5" key="1">
    <citation type="submission" date="2021-06" db="EMBL/GenBank/DDBJ databases">
        <title>Gemonas diversity in paddy soil.</title>
        <authorList>
            <person name="Liu G."/>
        </authorList>
    </citation>
    <scope>NUCLEOTIDE SEQUENCE [LARGE SCALE GENOMIC DNA]</scope>
    <source>
        <strain evidence="4 5">RG29</strain>
    </source>
</reference>
<accession>A0ABX8JN59</accession>
<evidence type="ECO:0000256" key="2">
    <source>
        <dbReference type="ARBA" id="ARBA00022679"/>
    </source>
</evidence>
<proteinExistence type="predicted"/>
<keyword evidence="3" id="KW-0949">S-adenosyl-L-methionine</keyword>
<dbReference type="GO" id="GO:0032259">
    <property type="term" value="P:methylation"/>
    <property type="evidence" value="ECO:0007669"/>
    <property type="project" value="UniProtKB-KW"/>
</dbReference>
<protein>
    <submittedName>
        <fullName evidence="4">Class I SAM-dependent methyltransferase</fullName>
    </submittedName>
</protein>
<keyword evidence="2" id="KW-0808">Transferase</keyword>
<keyword evidence="5" id="KW-1185">Reference proteome</keyword>
<keyword evidence="1 4" id="KW-0489">Methyltransferase</keyword>
<dbReference type="Pfam" id="PF13489">
    <property type="entry name" value="Methyltransf_23"/>
    <property type="match status" value="1"/>
</dbReference>